<dbReference type="EMBL" id="KQ249303">
    <property type="protein sequence ID" value="KNC71198.1"/>
    <property type="molecule type" value="Genomic_DNA"/>
</dbReference>
<feature type="non-terminal residue" evidence="1">
    <location>
        <position position="1"/>
    </location>
</feature>
<name>A0A0L0F4S3_9EUKA</name>
<dbReference type="GeneID" id="25916769"/>
<protein>
    <submittedName>
        <fullName evidence="1">Uncharacterized protein</fullName>
    </submittedName>
</protein>
<gene>
    <name evidence="1" type="ORF">SARC_16265</name>
</gene>
<dbReference type="Proteomes" id="UP000054560">
    <property type="component" value="Unassembled WGS sequence"/>
</dbReference>
<dbReference type="RefSeq" id="XP_014145100.1">
    <property type="nucleotide sequence ID" value="XM_014289625.1"/>
</dbReference>
<dbReference type="AlphaFoldDB" id="A0A0L0F4S3"/>
<reference evidence="1 2" key="1">
    <citation type="submission" date="2011-02" db="EMBL/GenBank/DDBJ databases">
        <title>The Genome Sequence of Sphaeroforma arctica JP610.</title>
        <authorList>
            <consortium name="The Broad Institute Genome Sequencing Platform"/>
            <person name="Russ C."/>
            <person name="Cuomo C."/>
            <person name="Young S.K."/>
            <person name="Zeng Q."/>
            <person name="Gargeya S."/>
            <person name="Alvarado L."/>
            <person name="Berlin A."/>
            <person name="Chapman S.B."/>
            <person name="Chen Z."/>
            <person name="Freedman E."/>
            <person name="Gellesch M."/>
            <person name="Goldberg J."/>
            <person name="Griggs A."/>
            <person name="Gujja S."/>
            <person name="Heilman E."/>
            <person name="Heiman D."/>
            <person name="Howarth C."/>
            <person name="Mehta T."/>
            <person name="Neiman D."/>
            <person name="Pearson M."/>
            <person name="Roberts A."/>
            <person name="Saif S."/>
            <person name="Shea T."/>
            <person name="Shenoy N."/>
            <person name="Sisk P."/>
            <person name="Stolte C."/>
            <person name="Sykes S."/>
            <person name="White J."/>
            <person name="Yandava C."/>
            <person name="Burger G."/>
            <person name="Gray M.W."/>
            <person name="Holland P.W.H."/>
            <person name="King N."/>
            <person name="Lang F.B.F."/>
            <person name="Roger A.J."/>
            <person name="Ruiz-Trillo I."/>
            <person name="Haas B."/>
            <person name="Nusbaum C."/>
            <person name="Birren B."/>
        </authorList>
    </citation>
    <scope>NUCLEOTIDE SEQUENCE [LARGE SCALE GENOMIC DNA]</scope>
    <source>
        <strain evidence="1 2">JP610</strain>
    </source>
</reference>
<accession>A0A0L0F4S3</accession>
<keyword evidence="2" id="KW-1185">Reference proteome</keyword>
<sequence length="42" mass="4511">GKESWDLDNAGRVADAEAFKGFVRYHTVTSTVIIACVAANNI</sequence>
<organism evidence="1 2">
    <name type="scientific">Sphaeroforma arctica JP610</name>
    <dbReference type="NCBI Taxonomy" id="667725"/>
    <lineage>
        <taxon>Eukaryota</taxon>
        <taxon>Ichthyosporea</taxon>
        <taxon>Ichthyophonida</taxon>
        <taxon>Sphaeroforma</taxon>
    </lineage>
</organism>
<evidence type="ECO:0000313" key="2">
    <source>
        <dbReference type="Proteomes" id="UP000054560"/>
    </source>
</evidence>
<evidence type="ECO:0000313" key="1">
    <source>
        <dbReference type="EMBL" id="KNC71198.1"/>
    </source>
</evidence>
<proteinExistence type="predicted"/>